<dbReference type="Gene3D" id="2.40.50.140">
    <property type="entry name" value="Nucleic acid-binding proteins"/>
    <property type="match status" value="1"/>
</dbReference>
<feature type="domain" description="Replication factor-A protein 1 N-terminal" evidence="2">
    <location>
        <begin position="11"/>
        <end position="78"/>
    </location>
</feature>
<evidence type="ECO:0000259" key="2">
    <source>
        <dbReference type="Pfam" id="PF04057"/>
    </source>
</evidence>
<dbReference type="InterPro" id="IPR012340">
    <property type="entry name" value="NA-bd_OB-fold"/>
</dbReference>
<evidence type="ECO:0000313" key="3">
    <source>
        <dbReference type="EMBL" id="MCD9638667.1"/>
    </source>
</evidence>
<reference evidence="3 4" key="1">
    <citation type="journal article" date="2021" name="BMC Genomics">
        <title>Datura genome reveals duplications of psychoactive alkaloid biosynthetic genes and high mutation rate following tissue culture.</title>
        <authorList>
            <person name="Rajewski A."/>
            <person name="Carter-House D."/>
            <person name="Stajich J."/>
            <person name="Litt A."/>
        </authorList>
    </citation>
    <scope>NUCLEOTIDE SEQUENCE [LARGE SCALE GENOMIC DNA]</scope>
    <source>
        <strain evidence="3">AR-01</strain>
    </source>
</reference>
<dbReference type="InterPro" id="IPR007199">
    <property type="entry name" value="Rep_factor-A_N"/>
</dbReference>
<comment type="caution">
    <text evidence="3">The sequence shown here is derived from an EMBL/GenBank/DDBJ whole genome shotgun (WGS) entry which is preliminary data.</text>
</comment>
<feature type="coiled-coil region" evidence="1">
    <location>
        <begin position="148"/>
        <end position="175"/>
    </location>
</feature>
<protein>
    <recommendedName>
        <fullName evidence="2">Replication factor-A protein 1 N-terminal domain-containing protein</fullName>
    </recommendedName>
</protein>
<evidence type="ECO:0000256" key="1">
    <source>
        <dbReference type="SAM" id="Coils"/>
    </source>
</evidence>
<keyword evidence="4" id="KW-1185">Reference proteome</keyword>
<dbReference type="Pfam" id="PF04057">
    <property type="entry name" value="Rep-A_N"/>
    <property type="match status" value="1"/>
</dbReference>
<accession>A0ABS8UWF0</accession>
<dbReference type="Proteomes" id="UP000823775">
    <property type="component" value="Unassembled WGS sequence"/>
</dbReference>
<name>A0ABS8UWF0_DATST</name>
<organism evidence="3 4">
    <name type="scientific">Datura stramonium</name>
    <name type="common">Jimsonweed</name>
    <name type="synonym">Common thornapple</name>
    <dbReference type="NCBI Taxonomy" id="4076"/>
    <lineage>
        <taxon>Eukaryota</taxon>
        <taxon>Viridiplantae</taxon>
        <taxon>Streptophyta</taxon>
        <taxon>Embryophyta</taxon>
        <taxon>Tracheophyta</taxon>
        <taxon>Spermatophyta</taxon>
        <taxon>Magnoliopsida</taxon>
        <taxon>eudicotyledons</taxon>
        <taxon>Gunneridae</taxon>
        <taxon>Pentapetalae</taxon>
        <taxon>asterids</taxon>
        <taxon>lamiids</taxon>
        <taxon>Solanales</taxon>
        <taxon>Solanaceae</taxon>
        <taxon>Solanoideae</taxon>
        <taxon>Datureae</taxon>
        <taxon>Datura</taxon>
    </lineage>
</organism>
<keyword evidence="1" id="KW-0175">Coiled coil</keyword>
<gene>
    <name evidence="3" type="ORF">HAX54_022789</name>
</gene>
<dbReference type="EMBL" id="JACEIK010002753">
    <property type="protein sequence ID" value="MCD9638667.1"/>
    <property type="molecule type" value="Genomic_DNA"/>
</dbReference>
<evidence type="ECO:0000313" key="4">
    <source>
        <dbReference type="Proteomes" id="UP000823775"/>
    </source>
</evidence>
<sequence>MISLGGRQCEEIKPVLQITDVRLVNSQSQSNNNEGYRILISDGQYIQQGMLAKQNNDLVLSQRIQKGTIIQMKEFVRSSFIIDLDILLETCDEIGEPQHFLRTHNSTPPSVPRPGANQLGGASVYPQSLAFFPSSAPAALQDSSTFQIARLLLENEQLRLDNENLRAQIARDEEIATARHNDLVTVIKGLSRTTTPSTF</sequence>
<dbReference type="SUPFAM" id="SSF50249">
    <property type="entry name" value="Nucleic acid-binding proteins"/>
    <property type="match status" value="1"/>
</dbReference>
<proteinExistence type="predicted"/>